<proteinExistence type="predicted"/>
<organism evidence="2 3">
    <name type="scientific">Stephania cephalantha</name>
    <dbReference type="NCBI Taxonomy" id="152367"/>
    <lineage>
        <taxon>Eukaryota</taxon>
        <taxon>Viridiplantae</taxon>
        <taxon>Streptophyta</taxon>
        <taxon>Embryophyta</taxon>
        <taxon>Tracheophyta</taxon>
        <taxon>Spermatophyta</taxon>
        <taxon>Magnoliopsida</taxon>
        <taxon>Ranunculales</taxon>
        <taxon>Menispermaceae</taxon>
        <taxon>Menispermoideae</taxon>
        <taxon>Cissampelideae</taxon>
        <taxon>Stephania</taxon>
    </lineage>
</organism>
<reference evidence="2 3" key="1">
    <citation type="submission" date="2024-01" db="EMBL/GenBank/DDBJ databases">
        <title>Genome assemblies of Stephania.</title>
        <authorList>
            <person name="Yang L."/>
        </authorList>
    </citation>
    <scope>NUCLEOTIDE SEQUENCE [LARGE SCALE GENOMIC DNA]</scope>
    <source>
        <strain evidence="2">JXDWG</strain>
        <tissue evidence="2">Leaf</tissue>
    </source>
</reference>
<feature type="compositionally biased region" description="Acidic residues" evidence="1">
    <location>
        <begin position="38"/>
        <end position="51"/>
    </location>
</feature>
<evidence type="ECO:0000256" key="1">
    <source>
        <dbReference type="SAM" id="MobiDB-lite"/>
    </source>
</evidence>
<evidence type="ECO:0000313" key="3">
    <source>
        <dbReference type="Proteomes" id="UP001419268"/>
    </source>
</evidence>
<sequence>MTSRPAVSEDSVHNGSKSDDSTTDGESSPNEYVQDSLDFGEYEDPELDFDQYELTRVTPAPQDKATAEPEDQSYTDTVMEIIDETILTHLFAQPLEVDAVTAEMNNQIGAAKNQDIILNCESIPHQPSCTPNAENMGVTMEPEEQAMAVPVHAHQNQSANTLQRCGIQIKKNQDKEASVRKELEKLRSEISYESVSDHYLGMVHVLSLSGGPGWAIDPRSGKGRFSWYQSKGLEPREMFGY</sequence>
<evidence type="ECO:0000313" key="2">
    <source>
        <dbReference type="EMBL" id="KAK9088844.1"/>
    </source>
</evidence>
<dbReference type="Proteomes" id="UP001419268">
    <property type="component" value="Unassembled WGS sequence"/>
</dbReference>
<accession>A0AAP0HJ06</accession>
<dbReference type="EMBL" id="JBBNAG010000012">
    <property type="protein sequence ID" value="KAK9088844.1"/>
    <property type="molecule type" value="Genomic_DNA"/>
</dbReference>
<feature type="region of interest" description="Disordered" evidence="1">
    <location>
        <begin position="1"/>
        <end position="74"/>
    </location>
</feature>
<protein>
    <submittedName>
        <fullName evidence="2">Uncharacterized protein</fullName>
    </submittedName>
</protein>
<comment type="caution">
    <text evidence="2">The sequence shown here is derived from an EMBL/GenBank/DDBJ whole genome shotgun (WGS) entry which is preliminary data.</text>
</comment>
<feature type="compositionally biased region" description="Basic and acidic residues" evidence="1">
    <location>
        <begin position="10"/>
        <end position="20"/>
    </location>
</feature>
<dbReference type="AlphaFoldDB" id="A0AAP0HJ06"/>
<gene>
    <name evidence="2" type="ORF">Scep_027926</name>
</gene>
<feature type="compositionally biased region" description="Polar residues" evidence="1">
    <location>
        <begin position="24"/>
        <end position="33"/>
    </location>
</feature>
<name>A0AAP0HJ06_9MAGN</name>
<keyword evidence="3" id="KW-1185">Reference proteome</keyword>